<evidence type="ECO:0000256" key="1">
    <source>
        <dbReference type="PROSITE-ProRule" id="PRU00169"/>
    </source>
</evidence>
<dbReference type="SMART" id="SM00448">
    <property type="entry name" value="REC"/>
    <property type="match status" value="1"/>
</dbReference>
<comment type="caution">
    <text evidence="5">The sequence shown here is derived from an EMBL/GenBank/DDBJ whole genome shotgun (WGS) entry which is preliminary data.</text>
</comment>
<evidence type="ECO:0000313" key="5">
    <source>
        <dbReference type="EMBL" id="OEJ72782.1"/>
    </source>
</evidence>
<evidence type="ECO:0000259" key="2">
    <source>
        <dbReference type="PROSITE" id="PS50110"/>
    </source>
</evidence>
<dbReference type="PROSITE" id="PS50110">
    <property type="entry name" value="RESPONSE_REGULATORY"/>
    <property type="match status" value="1"/>
</dbReference>
<dbReference type="AlphaFoldDB" id="A0A1E5QDP3"/>
<dbReference type="InterPro" id="IPR043128">
    <property type="entry name" value="Rev_trsase/Diguanyl_cyclase"/>
</dbReference>
<dbReference type="STRING" id="1781255.BH720_22660"/>
<gene>
    <name evidence="5" type="ORF">BH720_22660</name>
</gene>
<dbReference type="SMART" id="SM00052">
    <property type="entry name" value="EAL"/>
    <property type="match status" value="1"/>
</dbReference>
<keyword evidence="1" id="KW-0597">Phosphoprotein</keyword>
<organism evidence="5">
    <name type="scientific">Desertifilum tharense IPPAS B-1220</name>
    <dbReference type="NCBI Taxonomy" id="1781255"/>
    <lineage>
        <taxon>Bacteria</taxon>
        <taxon>Bacillati</taxon>
        <taxon>Cyanobacteriota</taxon>
        <taxon>Cyanophyceae</taxon>
        <taxon>Desertifilales</taxon>
        <taxon>Desertifilaceae</taxon>
        <taxon>Desertifilum</taxon>
    </lineage>
</organism>
<dbReference type="SUPFAM" id="SSF52172">
    <property type="entry name" value="CheY-like"/>
    <property type="match status" value="1"/>
</dbReference>
<dbReference type="InterPro" id="IPR029787">
    <property type="entry name" value="Nucleotide_cyclase"/>
</dbReference>
<dbReference type="RefSeq" id="WP_069969497.1">
    <property type="nucleotide sequence ID" value="NZ_CM124774.1"/>
</dbReference>
<evidence type="ECO:0008006" key="6">
    <source>
        <dbReference type="Google" id="ProtNLM"/>
    </source>
</evidence>
<dbReference type="InterPro" id="IPR011006">
    <property type="entry name" value="CheY-like_superfamily"/>
</dbReference>
<dbReference type="NCBIfam" id="TIGR00254">
    <property type="entry name" value="GGDEF"/>
    <property type="match status" value="1"/>
</dbReference>
<dbReference type="PROSITE" id="PS50887">
    <property type="entry name" value="GGDEF"/>
    <property type="match status" value="1"/>
</dbReference>
<dbReference type="InterPro" id="IPR052155">
    <property type="entry name" value="Biofilm_reg_signaling"/>
</dbReference>
<proteinExistence type="predicted"/>
<dbReference type="SMART" id="SM00267">
    <property type="entry name" value="GGDEF"/>
    <property type="match status" value="1"/>
</dbReference>
<dbReference type="CDD" id="cd01949">
    <property type="entry name" value="GGDEF"/>
    <property type="match status" value="1"/>
</dbReference>
<dbReference type="InterPro" id="IPR001633">
    <property type="entry name" value="EAL_dom"/>
</dbReference>
<dbReference type="GO" id="GO:0000160">
    <property type="term" value="P:phosphorelay signal transduction system"/>
    <property type="evidence" value="ECO:0007669"/>
    <property type="project" value="InterPro"/>
</dbReference>
<dbReference type="SUPFAM" id="SSF141868">
    <property type="entry name" value="EAL domain-like"/>
    <property type="match status" value="1"/>
</dbReference>
<dbReference type="FunFam" id="3.20.20.450:FF:000001">
    <property type="entry name" value="Cyclic di-GMP phosphodiesterase yahA"/>
    <property type="match status" value="1"/>
</dbReference>
<dbReference type="Gene3D" id="3.40.50.2300">
    <property type="match status" value="1"/>
</dbReference>
<feature type="domain" description="EAL" evidence="3">
    <location>
        <begin position="316"/>
        <end position="570"/>
    </location>
</feature>
<dbReference type="PANTHER" id="PTHR44757">
    <property type="entry name" value="DIGUANYLATE CYCLASE DGCP"/>
    <property type="match status" value="1"/>
</dbReference>
<feature type="domain" description="Response regulatory" evidence="2">
    <location>
        <begin position="3"/>
        <end position="119"/>
    </location>
</feature>
<dbReference type="Pfam" id="PF00072">
    <property type="entry name" value="Response_reg"/>
    <property type="match status" value="1"/>
</dbReference>
<accession>A0A1E5QDP3</accession>
<dbReference type="InterPro" id="IPR000160">
    <property type="entry name" value="GGDEF_dom"/>
</dbReference>
<dbReference type="CDD" id="cd01948">
    <property type="entry name" value="EAL"/>
    <property type="match status" value="1"/>
</dbReference>
<dbReference type="OrthoDB" id="9805474at2"/>
<dbReference type="Gene3D" id="3.20.20.450">
    <property type="entry name" value="EAL domain"/>
    <property type="match status" value="1"/>
</dbReference>
<dbReference type="InterPro" id="IPR035919">
    <property type="entry name" value="EAL_sf"/>
</dbReference>
<evidence type="ECO:0000259" key="4">
    <source>
        <dbReference type="PROSITE" id="PS50887"/>
    </source>
</evidence>
<dbReference type="PROSITE" id="PS50883">
    <property type="entry name" value="EAL"/>
    <property type="match status" value="1"/>
</dbReference>
<evidence type="ECO:0000259" key="3">
    <source>
        <dbReference type="PROSITE" id="PS50883"/>
    </source>
</evidence>
<protein>
    <recommendedName>
        <fullName evidence="6">Histidine kinase</fullName>
    </recommendedName>
</protein>
<dbReference type="Gene3D" id="3.30.70.270">
    <property type="match status" value="1"/>
</dbReference>
<dbReference type="Pfam" id="PF00563">
    <property type="entry name" value="EAL"/>
    <property type="match status" value="1"/>
</dbReference>
<feature type="modified residue" description="4-aspartylphosphate" evidence="1">
    <location>
        <position position="52"/>
    </location>
</feature>
<feature type="domain" description="GGDEF" evidence="4">
    <location>
        <begin position="174"/>
        <end position="307"/>
    </location>
</feature>
<sequence>MKLILVIEDEQAIRSNMLKLLTLSGFQAIGAENGRMGVQMAQVYLPDLVLCDIMMPDLDGYEVLNTLRQQPETAMIPFIFLSAKAERSDLRYGMNLGADDYVTKPFTSRELLEAIKARLAKQETVTQPYVDEMKRAAESLSTVAYCDPLTSLPNRIVLRHRIQESIVQAQRSSQLVAVICLNIDRFNEINATLGYSMGDLVLQAVAQRLSQCVSPQDTVARLGGDEFSIVLVRVPDREAVTELMSTILGALRAPYLINGEIIALRVSVGIALYPEHGANPDQLLSRAETSIRWGRKQGEKEFQFYQPSMDLIDAERRLLETDLRSALDNNEFLLYYQPQVNLITGRMVGMEALVRWQHPQRGLLPPNRFIHLAEDLDLVIPLGAWVLKQACLQAQAWQSISLVPLRMSVNLSARQFKQANLAACVAQTLQETGLNPKLLVMEVTETSLMEDIDDTVEKLRDLKAIGMEISIDDFGTGYSSLNYLRRFPLDTLKIDRSFVAQVMSDSNDAAIATAIIAMAQSLKLKVIAEGVETEDQLAFLRKHGCYAMQGFLFSPALPAAEIEALLKQDKRLNALTANS</sequence>
<name>A0A1E5QDP3_9CYAN</name>
<dbReference type="EMBL" id="MJGC01000110">
    <property type="protein sequence ID" value="OEJ72782.1"/>
    <property type="molecule type" value="Genomic_DNA"/>
</dbReference>
<dbReference type="Pfam" id="PF00990">
    <property type="entry name" value="GGDEF"/>
    <property type="match status" value="1"/>
</dbReference>
<dbReference type="InterPro" id="IPR001789">
    <property type="entry name" value="Sig_transdc_resp-reg_receiver"/>
</dbReference>
<dbReference type="PANTHER" id="PTHR44757:SF2">
    <property type="entry name" value="BIOFILM ARCHITECTURE MAINTENANCE PROTEIN MBAA"/>
    <property type="match status" value="1"/>
</dbReference>
<dbReference type="SUPFAM" id="SSF55073">
    <property type="entry name" value="Nucleotide cyclase"/>
    <property type="match status" value="1"/>
</dbReference>
<reference evidence="5" key="1">
    <citation type="submission" date="2016-09" db="EMBL/GenBank/DDBJ databases">
        <title>Draft genome of thermotolerant cyanobacterium Desertifilum sp. strain IPPAS B-1220.</title>
        <authorList>
            <person name="Sinetova M.A."/>
            <person name="Bolakhan K."/>
            <person name="Zayadan B.K."/>
            <person name="Mironov K.S."/>
            <person name="Ustinova V."/>
            <person name="Kupriyanova E.V."/>
            <person name="Sidorov R.A."/>
            <person name="Skrypnik A.N."/>
            <person name="Gogoleva N.E."/>
            <person name="Gogolev Y.V."/>
            <person name="Los D.A."/>
        </authorList>
    </citation>
    <scope>NUCLEOTIDE SEQUENCE [LARGE SCALE GENOMIC DNA]</scope>
    <source>
        <strain evidence="5">IPPAS B-1220</strain>
    </source>
</reference>